<accession>A0A1B8Y974</accession>
<name>A0A1B8Y974_XENTR</name>
<keyword evidence="1" id="KW-0472">Membrane</keyword>
<keyword evidence="1" id="KW-0812">Transmembrane</keyword>
<organism evidence="2">
    <name type="scientific">Xenopus tropicalis</name>
    <name type="common">Western clawed frog</name>
    <name type="synonym">Silurana tropicalis</name>
    <dbReference type="NCBI Taxonomy" id="8364"/>
    <lineage>
        <taxon>Eukaryota</taxon>
        <taxon>Metazoa</taxon>
        <taxon>Chordata</taxon>
        <taxon>Craniata</taxon>
        <taxon>Vertebrata</taxon>
        <taxon>Euteleostomi</taxon>
        <taxon>Amphibia</taxon>
        <taxon>Batrachia</taxon>
        <taxon>Anura</taxon>
        <taxon>Pipoidea</taxon>
        <taxon>Pipidae</taxon>
        <taxon>Xenopodinae</taxon>
        <taxon>Xenopus</taxon>
        <taxon>Silurana</taxon>
    </lineage>
</organism>
<protein>
    <submittedName>
        <fullName evidence="2">Uncharacterized protein</fullName>
    </submittedName>
</protein>
<reference evidence="2" key="3">
    <citation type="submission" date="2016-05" db="EMBL/GenBank/DDBJ databases">
        <title>WGS assembly of Xenopus tropicalis.</title>
        <authorList>
            <person name="Sessions A."/>
            <person name="Jenkins J."/>
            <person name="Mitros T."/>
            <person name="Lyons J.T."/>
            <person name="Dichmann D.S."/>
            <person name="Robert J."/>
            <person name="Harland R.M."/>
            <person name="Rokhsar D.S."/>
        </authorList>
    </citation>
    <scope>NUCLEOTIDE SEQUENCE</scope>
    <source>
        <strain evidence="2">Nigerian</strain>
    </source>
</reference>
<reference evidence="2" key="2">
    <citation type="journal article" date="2010" name="Science">
        <title>The genome of the Western clawed frog Xenopus tropicalis.</title>
        <authorList>
            <person name="Hellsten U."/>
            <person name="Harland R.M."/>
            <person name="Gilchrist M.J."/>
            <person name="Hendrix D."/>
            <person name="Jurka J."/>
            <person name="Kapitonov V."/>
            <person name="Ovcharenko I."/>
            <person name="Putnam N.H."/>
            <person name="Shu S."/>
            <person name="Taher L."/>
            <person name="Blitz I.L."/>
            <person name="Blumberg B."/>
            <person name="Dichmann D.S."/>
            <person name="Dubchak I."/>
            <person name="Amaya E."/>
            <person name="Detter J.C."/>
            <person name="Fletcher R."/>
            <person name="Gerhard D.S."/>
            <person name="Goodstein D."/>
            <person name="Graves T."/>
            <person name="Grigoriev I.V."/>
            <person name="Grimwood J."/>
            <person name="Kawashima T."/>
            <person name="Lindquist E."/>
            <person name="Lucas S.M."/>
            <person name="Mead P.E."/>
            <person name="Mitros T."/>
            <person name="Ogino H."/>
            <person name="Ohta Y."/>
            <person name="Poliakov A.V."/>
            <person name="Pollet N."/>
            <person name="Robert J."/>
            <person name="Salamov A."/>
            <person name="Sater A.K."/>
            <person name="Schmutz J."/>
            <person name="Terry A."/>
            <person name="Vize P.D."/>
            <person name="Warren W.C."/>
            <person name="Wells D."/>
            <person name="Wills A."/>
            <person name="Wilson R.K."/>
            <person name="Zimmerman L.B."/>
            <person name="Zorn A.M."/>
            <person name="Grainger R."/>
            <person name="Grammer T."/>
            <person name="Khokha M.K."/>
            <person name="Richardson P.M."/>
            <person name="Rokhsar D.S."/>
        </authorList>
    </citation>
    <scope>NUCLEOTIDE SEQUENCE [LARGE SCALE GENOMIC DNA]</scope>
    <source>
        <strain evidence="2">Nigerian</strain>
    </source>
</reference>
<dbReference type="EMBL" id="KV460376">
    <property type="protein sequence ID" value="OCA19518.1"/>
    <property type="molecule type" value="Genomic_DNA"/>
</dbReference>
<gene>
    <name evidence="2" type="ORF">XENTR_v90028733mg</name>
</gene>
<evidence type="ECO:0000313" key="2">
    <source>
        <dbReference type="EMBL" id="OCA19518.1"/>
    </source>
</evidence>
<evidence type="ECO:0000256" key="1">
    <source>
        <dbReference type="SAM" id="Phobius"/>
    </source>
</evidence>
<proteinExistence type="predicted"/>
<keyword evidence="1" id="KW-1133">Transmembrane helix</keyword>
<dbReference type="AlphaFoldDB" id="A0A1B8Y974"/>
<reference evidence="2" key="1">
    <citation type="submission" date="2009-11" db="EMBL/GenBank/DDBJ databases">
        <authorList>
            <consortium name="US DOE Joint Genome Institute (JGI-PGF)"/>
            <person name="Ottilar R."/>
            <person name="Schmutz J."/>
            <person name="Salamov A."/>
            <person name="Cheng J.F."/>
            <person name="Lucas S."/>
            <person name="Pitluck S."/>
            <person name="Gundlach H."/>
            <person name="Guo Y."/>
            <person name="Haberer G."/>
            <person name="Nasrallah J."/>
            <person name="Mayer K.F.X."/>
            <person name="van de Peer Y."/>
            <person name="Weigel D."/>
            <person name="Grigoriev I.V."/>
        </authorList>
    </citation>
    <scope>NUCLEOTIDE SEQUENCE</scope>
    <source>
        <strain evidence="2">Nigerian</strain>
    </source>
</reference>
<sequence>MHLHVAIGIKLLFHIGLFVILLIFCRWNLGLLYLWPRFFSRIIRMVLQTKKDHKDKIRGNVCALPKT</sequence>
<feature type="transmembrane region" description="Helical" evidence="1">
    <location>
        <begin position="12"/>
        <end position="35"/>
    </location>
</feature>